<organism evidence="2 3">
    <name type="scientific">Stieleria magnilauensis</name>
    <dbReference type="NCBI Taxonomy" id="2527963"/>
    <lineage>
        <taxon>Bacteria</taxon>
        <taxon>Pseudomonadati</taxon>
        <taxon>Planctomycetota</taxon>
        <taxon>Planctomycetia</taxon>
        <taxon>Pirellulales</taxon>
        <taxon>Pirellulaceae</taxon>
        <taxon>Stieleria</taxon>
    </lineage>
</organism>
<accession>A0ABX5XHM7</accession>
<name>A0ABX5XHM7_9BACT</name>
<feature type="transmembrane region" description="Helical" evidence="1">
    <location>
        <begin position="20"/>
        <end position="48"/>
    </location>
</feature>
<dbReference type="Proteomes" id="UP000318081">
    <property type="component" value="Chromosome"/>
</dbReference>
<protein>
    <submittedName>
        <fullName evidence="2">Uncharacterized protein</fullName>
    </submittedName>
</protein>
<sequence>MNNDSINRPSLFARLRNCWWLWPLIIITLVLSIPWFVLTVLLILWLFIELVSTAFAVRQLMMTPA</sequence>
<gene>
    <name evidence="2" type="ORF">TBK1r_02940</name>
</gene>
<keyword evidence="1" id="KW-0812">Transmembrane</keyword>
<evidence type="ECO:0000256" key="1">
    <source>
        <dbReference type="SAM" id="Phobius"/>
    </source>
</evidence>
<keyword evidence="3" id="KW-1185">Reference proteome</keyword>
<reference evidence="2 3" key="1">
    <citation type="submission" date="2019-02" db="EMBL/GenBank/DDBJ databases">
        <title>Deep-cultivation of Planctomycetes and their phenomic and genomic characterization uncovers novel biology.</title>
        <authorList>
            <person name="Wiegand S."/>
            <person name="Jogler M."/>
            <person name="Boedeker C."/>
            <person name="Pinto D."/>
            <person name="Vollmers J."/>
            <person name="Rivas-Marin E."/>
            <person name="Kohn T."/>
            <person name="Peeters S.H."/>
            <person name="Heuer A."/>
            <person name="Rast P."/>
            <person name="Oberbeckmann S."/>
            <person name="Bunk B."/>
            <person name="Jeske O."/>
            <person name="Meyerdierks A."/>
            <person name="Storesund J.E."/>
            <person name="Kallscheuer N."/>
            <person name="Luecker S."/>
            <person name="Lage O.M."/>
            <person name="Pohl T."/>
            <person name="Merkel B.J."/>
            <person name="Hornburger P."/>
            <person name="Mueller R.-W."/>
            <person name="Bruemmer F."/>
            <person name="Labrenz M."/>
            <person name="Spormann A.M."/>
            <person name="Op den Camp H."/>
            <person name="Overmann J."/>
            <person name="Amann R."/>
            <person name="Jetten M.S.M."/>
            <person name="Mascher T."/>
            <person name="Medema M.H."/>
            <person name="Devos D.P."/>
            <person name="Kaster A.-K."/>
            <person name="Ovreas L."/>
            <person name="Rohde M."/>
            <person name="Galperin M.Y."/>
            <person name="Jogler C."/>
        </authorList>
    </citation>
    <scope>NUCLEOTIDE SEQUENCE [LARGE SCALE GENOMIC DNA]</scope>
    <source>
        <strain evidence="2 3">TBK1r</strain>
    </source>
</reference>
<proteinExistence type="predicted"/>
<evidence type="ECO:0000313" key="2">
    <source>
        <dbReference type="EMBL" id="QDV81379.1"/>
    </source>
</evidence>
<keyword evidence="1" id="KW-0472">Membrane</keyword>
<evidence type="ECO:0000313" key="3">
    <source>
        <dbReference type="Proteomes" id="UP000318081"/>
    </source>
</evidence>
<dbReference type="EMBL" id="CP036432">
    <property type="protein sequence ID" value="QDV81379.1"/>
    <property type="molecule type" value="Genomic_DNA"/>
</dbReference>
<keyword evidence="1" id="KW-1133">Transmembrane helix</keyword>